<organism evidence="1 2">
    <name type="scientific">Solidesulfovibrio fructosivorans JJ]</name>
    <dbReference type="NCBI Taxonomy" id="596151"/>
    <lineage>
        <taxon>Bacteria</taxon>
        <taxon>Pseudomonadati</taxon>
        <taxon>Thermodesulfobacteriota</taxon>
        <taxon>Desulfovibrionia</taxon>
        <taxon>Desulfovibrionales</taxon>
        <taxon>Desulfovibrionaceae</taxon>
        <taxon>Solidesulfovibrio</taxon>
    </lineage>
</organism>
<keyword evidence="2" id="KW-1185">Reference proteome</keyword>
<dbReference type="Proteomes" id="UP000006250">
    <property type="component" value="Unassembled WGS sequence"/>
</dbReference>
<accession>E1JQY7</accession>
<evidence type="ECO:0000313" key="1">
    <source>
        <dbReference type="EMBL" id="EFL52988.1"/>
    </source>
</evidence>
<comment type="caution">
    <text evidence="1">The sequence shown here is derived from an EMBL/GenBank/DDBJ whole genome shotgun (WGS) entry which is preliminary data.</text>
</comment>
<dbReference type="EMBL" id="AECZ01000001">
    <property type="protein sequence ID" value="EFL52988.1"/>
    <property type="molecule type" value="Genomic_DNA"/>
</dbReference>
<name>E1JQY7_SOLFR</name>
<sequence>MTTTRLLAEQILGIENLMKLDVAGIGVFSRDRQRAKQAFFRAVTAENQALHGIIADTLATLPFRQRLRLMHRALAIPSVECRCTHEDIVRRRLRRMVRAKRFVVHAKHPAAGIGPDAEGSESGSVDEHHGVVASAWRATDSSPNLSQKPGQMARFWSRLRVFPFGVQHNLSNLPAELREFFLRGVRELKRQRADAGVQ</sequence>
<proteinExistence type="predicted"/>
<gene>
    <name evidence="1" type="ORF">DesfrDRAFT_0036</name>
</gene>
<protein>
    <submittedName>
        <fullName evidence="1">Uncharacterized protein</fullName>
    </submittedName>
</protein>
<dbReference type="AlphaFoldDB" id="E1JQY7"/>
<reference evidence="1 2" key="1">
    <citation type="submission" date="2010-08" db="EMBL/GenBank/DDBJ databases">
        <title>The draft genome of Desulfovibrio fructosovorans JJ.</title>
        <authorList>
            <consortium name="US DOE Joint Genome Institute (JGI-PGF)"/>
            <person name="Lucas S."/>
            <person name="Copeland A."/>
            <person name="Lapidus A."/>
            <person name="Cheng J.-F."/>
            <person name="Bruce D."/>
            <person name="Goodwin L."/>
            <person name="Pitluck S."/>
            <person name="Land M.L."/>
            <person name="Hauser L."/>
            <person name="Chang Y.-J."/>
            <person name="Jeffries C."/>
            <person name="Wall J.D."/>
            <person name="Stahl D.A."/>
            <person name="Arkin A.P."/>
            <person name="Dehal P."/>
            <person name="Stolyar S.M."/>
            <person name="Hazen T.C."/>
            <person name="Woyke T.J."/>
        </authorList>
    </citation>
    <scope>NUCLEOTIDE SEQUENCE [LARGE SCALE GENOMIC DNA]</scope>
    <source>
        <strain evidence="1 2">JJ</strain>
    </source>
</reference>
<evidence type="ECO:0000313" key="2">
    <source>
        <dbReference type="Proteomes" id="UP000006250"/>
    </source>
</evidence>